<feature type="region of interest" description="Disordered" evidence="1">
    <location>
        <begin position="447"/>
        <end position="480"/>
    </location>
</feature>
<name>A0A1C7LYY6_GRIFR</name>
<dbReference type="InterPro" id="IPR027443">
    <property type="entry name" value="IPNS-like_sf"/>
</dbReference>
<reference evidence="2 3" key="1">
    <citation type="submission" date="2016-03" db="EMBL/GenBank/DDBJ databases">
        <title>Whole genome sequencing of Grifola frondosa 9006-11.</title>
        <authorList>
            <person name="Min B."/>
            <person name="Park H."/>
            <person name="Kim J.-G."/>
            <person name="Cho H."/>
            <person name="Oh Y.-L."/>
            <person name="Kong W.-S."/>
            <person name="Choi I.-G."/>
        </authorList>
    </citation>
    <scope>NUCLEOTIDE SEQUENCE [LARGE SCALE GENOMIC DNA]</scope>
    <source>
        <strain evidence="2 3">9006-11</strain>
    </source>
</reference>
<dbReference type="PANTHER" id="PTHR30613:SF1">
    <property type="entry name" value="DUF1479 DOMAIN PROTEIN (AFU_ORTHOLOGUE AFUA_5G09280)"/>
    <property type="match status" value="1"/>
</dbReference>
<comment type="caution">
    <text evidence="2">The sequence shown here is derived from an EMBL/GenBank/DDBJ whole genome shotgun (WGS) entry which is preliminary data.</text>
</comment>
<proteinExistence type="predicted"/>
<dbReference type="Proteomes" id="UP000092993">
    <property type="component" value="Unassembled WGS sequence"/>
</dbReference>
<evidence type="ECO:0000256" key="1">
    <source>
        <dbReference type="SAM" id="MobiDB-lite"/>
    </source>
</evidence>
<dbReference type="EMBL" id="LUGG01000015">
    <property type="protein sequence ID" value="OBZ69678.1"/>
    <property type="molecule type" value="Genomic_DNA"/>
</dbReference>
<dbReference type="InterPro" id="IPR010856">
    <property type="entry name" value="Gig2-like"/>
</dbReference>
<dbReference type="PANTHER" id="PTHR30613">
    <property type="entry name" value="UNCHARACTERIZED PROTEIN YBIU-RELATED"/>
    <property type="match status" value="1"/>
</dbReference>
<evidence type="ECO:0000313" key="3">
    <source>
        <dbReference type="Proteomes" id="UP000092993"/>
    </source>
</evidence>
<organism evidence="2 3">
    <name type="scientific">Grifola frondosa</name>
    <name type="common">Maitake</name>
    <name type="synonym">Polyporus frondosus</name>
    <dbReference type="NCBI Taxonomy" id="5627"/>
    <lineage>
        <taxon>Eukaryota</taxon>
        <taxon>Fungi</taxon>
        <taxon>Dikarya</taxon>
        <taxon>Basidiomycota</taxon>
        <taxon>Agaricomycotina</taxon>
        <taxon>Agaricomycetes</taxon>
        <taxon>Polyporales</taxon>
        <taxon>Grifolaceae</taxon>
        <taxon>Grifola</taxon>
    </lineage>
</organism>
<sequence>MMDTILLAYLCARCKLVKDSVSRPDMHQLALYPRLCLISSIHETYKSAHLQACSTLSTDATGTRSSMTGTLLHPRRAAKKEGTIMDVFTSLTDEAPELPARFAELKRSICKDKDAMVCSWNAVLKELETAVEEVAERGADIIPSVSYSDVMRGLSAEQVNEIKRTGVVIVRGGVPREEALGWKQSIKDYIQANVDKVKGIPPDNIVFYEIYNSPAQILARTHPALIATQRALLSLWHCSSPDTQISLRTPLAYFDRLRIRPPGPSVFTLGPHIDGGSVERWEDPGFRACFARILEGNWRAHDPFDASPRIHACQDLYNTPNHAGTGEGTLRVLPFLKLSSAYTMLRPFFRLGGTGWELDLESTEFPGSVPGKAQELRGHTHPHLQLDRSMVSIPRVEPGDQVYWHCDVVHAVEAEHNGVGDSSVLYIPAVPLTEKNAAYLRDQRENFVGGRPPPDFPGGEGESRFAGRGSPEGVSSAEGRRMLGLEPFECSPDATAAEVNVIEMANTLLS</sequence>
<dbReference type="STRING" id="5627.A0A1C7LYY6"/>
<dbReference type="OrthoDB" id="8249012at2759"/>
<dbReference type="Pfam" id="PF07350">
    <property type="entry name" value="Gig2-like"/>
    <property type="match status" value="1"/>
</dbReference>
<keyword evidence="3" id="KW-1185">Reference proteome</keyword>
<dbReference type="SUPFAM" id="SSF51197">
    <property type="entry name" value="Clavaminate synthase-like"/>
    <property type="match status" value="1"/>
</dbReference>
<evidence type="ECO:0000313" key="2">
    <source>
        <dbReference type="EMBL" id="OBZ69678.1"/>
    </source>
</evidence>
<gene>
    <name evidence="2" type="primary">ybiU_0</name>
    <name evidence="2" type="ORF">A0H81_10197</name>
</gene>
<dbReference type="OMA" id="ISEKWHP"/>
<dbReference type="Gene3D" id="2.60.120.330">
    <property type="entry name" value="B-lactam Antibiotic, Isopenicillin N Synthase, Chain"/>
    <property type="match status" value="1"/>
</dbReference>
<accession>A0A1C7LYY6</accession>
<protein>
    <submittedName>
        <fullName evidence="2">Uncharacterized protein YbiU</fullName>
    </submittedName>
</protein>
<dbReference type="AlphaFoldDB" id="A0A1C7LYY6"/>